<feature type="transmembrane region" description="Helical" evidence="1">
    <location>
        <begin position="921"/>
        <end position="939"/>
    </location>
</feature>
<feature type="transmembrane region" description="Helical" evidence="1">
    <location>
        <begin position="360"/>
        <end position="376"/>
    </location>
</feature>
<dbReference type="Proteomes" id="UP001138757">
    <property type="component" value="Unassembled WGS sequence"/>
</dbReference>
<feature type="transmembrane region" description="Helical" evidence="1">
    <location>
        <begin position="151"/>
        <end position="171"/>
    </location>
</feature>
<feature type="transmembrane region" description="Helical" evidence="1">
    <location>
        <begin position="383"/>
        <end position="401"/>
    </location>
</feature>
<dbReference type="EMBL" id="JAHGAW010000015">
    <property type="protein sequence ID" value="MBT2189116.1"/>
    <property type="molecule type" value="Genomic_DNA"/>
</dbReference>
<evidence type="ECO:0000313" key="2">
    <source>
        <dbReference type="EMBL" id="MBT2189116.1"/>
    </source>
</evidence>
<evidence type="ECO:0000256" key="1">
    <source>
        <dbReference type="SAM" id="Phobius"/>
    </source>
</evidence>
<dbReference type="InterPro" id="IPR019286">
    <property type="entry name" value="DUF2339_TM"/>
</dbReference>
<comment type="caution">
    <text evidence="2">The sequence shown here is derived from an EMBL/GenBank/DDBJ whole genome shotgun (WGS) entry which is preliminary data.</text>
</comment>
<gene>
    <name evidence="2" type="ORF">KK488_19380</name>
</gene>
<feature type="transmembrane region" description="Helical" evidence="1">
    <location>
        <begin position="122"/>
        <end position="139"/>
    </location>
</feature>
<feature type="transmembrane region" description="Helical" evidence="1">
    <location>
        <begin position="282"/>
        <end position="302"/>
    </location>
</feature>
<keyword evidence="1" id="KW-0812">Transmembrane</keyword>
<feature type="transmembrane region" description="Helical" evidence="1">
    <location>
        <begin position="945"/>
        <end position="965"/>
    </location>
</feature>
<feature type="transmembrane region" description="Helical" evidence="1">
    <location>
        <begin position="653"/>
        <end position="672"/>
    </location>
</feature>
<dbReference type="RefSeq" id="WP_214625376.1">
    <property type="nucleotide sequence ID" value="NZ_JAHGAW010000015.1"/>
</dbReference>
<proteinExistence type="predicted"/>
<name>A0A9X1DFK3_9SPHN</name>
<accession>A0A9X1DFK3</accession>
<feature type="transmembrane region" description="Helical" evidence="1">
    <location>
        <begin position="438"/>
        <end position="456"/>
    </location>
</feature>
<dbReference type="PANTHER" id="PTHR38434:SF1">
    <property type="entry name" value="BLL2549 PROTEIN"/>
    <property type="match status" value="1"/>
</dbReference>
<evidence type="ECO:0000313" key="3">
    <source>
        <dbReference type="Proteomes" id="UP001138757"/>
    </source>
</evidence>
<feature type="transmembrane region" description="Helical" evidence="1">
    <location>
        <begin position="258"/>
        <end position="275"/>
    </location>
</feature>
<feature type="transmembrane region" description="Helical" evidence="1">
    <location>
        <begin position="213"/>
        <end position="246"/>
    </location>
</feature>
<feature type="transmembrane region" description="Helical" evidence="1">
    <location>
        <begin position="859"/>
        <end position="878"/>
    </location>
</feature>
<feature type="transmembrane region" description="Helical" evidence="1">
    <location>
        <begin position="308"/>
        <end position="329"/>
    </location>
</feature>
<dbReference type="Pfam" id="PF10101">
    <property type="entry name" value="DUF2339"/>
    <property type="match status" value="1"/>
</dbReference>
<feature type="transmembrane region" description="Helical" evidence="1">
    <location>
        <begin position="183"/>
        <end position="206"/>
    </location>
</feature>
<feature type="transmembrane region" description="Helical" evidence="1">
    <location>
        <begin position="407"/>
        <end position="426"/>
    </location>
</feature>
<dbReference type="PANTHER" id="PTHR38434">
    <property type="entry name" value="BLL2549 PROTEIN"/>
    <property type="match status" value="1"/>
</dbReference>
<keyword evidence="1" id="KW-1133">Transmembrane helix</keyword>
<organism evidence="2 3">
    <name type="scientific">Sphingobium nicotianae</name>
    <dbReference type="NCBI Taxonomy" id="2782607"/>
    <lineage>
        <taxon>Bacteria</taxon>
        <taxon>Pseudomonadati</taxon>
        <taxon>Pseudomonadota</taxon>
        <taxon>Alphaproteobacteria</taxon>
        <taxon>Sphingomonadales</taxon>
        <taxon>Sphingomonadaceae</taxon>
        <taxon>Sphingobium</taxon>
    </lineage>
</organism>
<feature type="transmembrane region" description="Helical" evidence="1">
    <location>
        <begin position="336"/>
        <end position="354"/>
    </location>
</feature>
<dbReference type="InterPro" id="IPR014600">
    <property type="entry name" value="UCP035905_mem"/>
</dbReference>
<feature type="transmembrane region" description="Helical" evidence="1">
    <location>
        <begin position="616"/>
        <end position="641"/>
    </location>
</feature>
<feature type="transmembrane region" description="Helical" evidence="1">
    <location>
        <begin position="548"/>
        <end position="566"/>
    </location>
</feature>
<feature type="transmembrane region" description="Helical" evidence="1">
    <location>
        <begin position="793"/>
        <end position="811"/>
    </location>
</feature>
<feature type="transmembrane region" description="Helical" evidence="1">
    <location>
        <begin position="890"/>
        <end position="909"/>
    </location>
</feature>
<protein>
    <submittedName>
        <fullName evidence="2">DUF2339 domain-containing protein</fullName>
    </submittedName>
</protein>
<feature type="transmembrane region" description="Helical" evidence="1">
    <location>
        <begin position="727"/>
        <end position="748"/>
    </location>
</feature>
<keyword evidence="1" id="KW-0472">Membrane</keyword>
<feature type="transmembrane region" description="Helical" evidence="1">
    <location>
        <begin position="468"/>
        <end position="485"/>
    </location>
</feature>
<keyword evidence="3" id="KW-1185">Reference proteome</keyword>
<dbReference type="PIRSF" id="PIRSF035905">
    <property type="entry name" value="UCP035905_mp"/>
    <property type="match status" value="1"/>
</dbReference>
<reference evidence="2" key="1">
    <citation type="submission" date="2021-05" db="EMBL/GenBank/DDBJ databases">
        <title>Genome of Sphingobium sp. strain.</title>
        <authorList>
            <person name="Fan R."/>
        </authorList>
    </citation>
    <scope>NUCLEOTIDE SEQUENCE</scope>
    <source>
        <strain evidence="2">H33</strain>
    </source>
</reference>
<feature type="transmembrane region" description="Helical" evidence="1">
    <location>
        <begin position="497"/>
        <end position="514"/>
    </location>
</feature>
<feature type="transmembrane region" description="Helical" evidence="1">
    <location>
        <begin position="760"/>
        <end position="781"/>
    </location>
</feature>
<feature type="transmembrane region" description="Helical" evidence="1">
    <location>
        <begin position="586"/>
        <end position="604"/>
    </location>
</feature>
<feature type="transmembrane region" description="Helical" evidence="1">
    <location>
        <begin position="823"/>
        <end position="847"/>
    </location>
</feature>
<dbReference type="AlphaFoldDB" id="A0A9X1DFK3"/>
<sequence length="976" mass="101887">MTEFLFLVTLVLAALLWNTRNRLARLERLFQQGMPDAEPAPEPDQRRSAVIVDRPAAAAEPAPVRRSAIIVDAPPPVEPAPTMEEPDAPAEPVLAVPLPAAEPAQQPVRASTSFEDLFGRKLPIWAGGITLIVAAVLLVKYSIDAGLLSPTVRVLLGLVFGAGLIGGAEVARRKADLVQDDRVAQALAGAGIGSLYAATLAGANLYGLFSPGIAFAGLCLITALAIGLSLRFGAPCAVLGLVGGLATPALVDSGEGNVPLLAGYLAIVIGGLTLLSRRQRWVWLGVSALIGGGAWSALLIVTGGLDQLSALSVGLLVLMLGIGLPIVAATDHHGPLLRVVAAMVAALQLALLVATGGYAPLIWGLYGLLSMAFIWLTTRMPTLRATVAVPLLTALILATTWPEPPFGQFVAVMAGIVLSFAGSALWRVWRADGGPLEAAQLAVTAIGGLFVAYFQFNSAPLGEDTQFALLAICFALLPAAGVALGWSKAERQGDHRFATLALSAGLLVSCAAILGLSEWTIPVSIALIAGGLLLVGETAPDGGTRHGALAFLGVALLMLMGTGSAVAELNRLSQPMPMLDHPLQALLRWVAALMVTSAFSWRFAGSMTGKLLQGIAAVLAYGLVAQFLPAVWLAIAAALGMLAAVEAGRHRPALGLTIAPAVLALIAALWALEPLARWLLAGAESLAGDPVFVADLPTSHTALQYLFLPALIGCVALWRQRDDLHPLALRIASAQMGAVALIGVHILYKQLFAIGDTAGFVALGLAERTLWELLLIGAGLAIGRVRPDRREPLVLVGLGLAHNLIYSLLLHDPLWASQAVGPWPLANLLLPAFAIAFAGPSLIGHVAPALAPRLPRPGAILRMIVILLFAYASLRQLFAGSLLTARDVSATESICWSVLAIALAIGYLLWGIRTGQRAWRIGSLLLMLAAVAKVFLLDASGLEGLLRILSFLALGFSLIGIGWLYSRYLRPDATAT</sequence>